<protein>
    <recommendedName>
        <fullName evidence="7">Xylanolytic transcriptional activator regulatory domain-containing protein</fullName>
    </recommendedName>
</protein>
<keyword evidence="2" id="KW-0862">Zinc</keyword>
<keyword evidence="3" id="KW-0805">Transcription regulation</keyword>
<comment type="caution">
    <text evidence="8">The sequence shown here is derived from an EMBL/GenBank/DDBJ whole genome shotgun (WGS) entry which is preliminary data.</text>
</comment>
<dbReference type="Pfam" id="PF04082">
    <property type="entry name" value="Fungal_trans"/>
    <property type="match status" value="1"/>
</dbReference>
<dbReference type="InterPro" id="IPR007219">
    <property type="entry name" value="XnlR_reg_dom"/>
</dbReference>
<dbReference type="OrthoDB" id="40579at2759"/>
<dbReference type="GO" id="GO:0046872">
    <property type="term" value="F:metal ion binding"/>
    <property type="evidence" value="ECO:0007669"/>
    <property type="project" value="UniProtKB-KW"/>
</dbReference>
<dbReference type="AlphaFoldDB" id="A0A8H7AJP6"/>
<evidence type="ECO:0000256" key="3">
    <source>
        <dbReference type="ARBA" id="ARBA00023015"/>
    </source>
</evidence>
<evidence type="ECO:0000256" key="2">
    <source>
        <dbReference type="ARBA" id="ARBA00022833"/>
    </source>
</evidence>
<dbReference type="Proteomes" id="UP000606974">
    <property type="component" value="Unassembled WGS sequence"/>
</dbReference>
<feature type="compositionally biased region" description="Polar residues" evidence="6">
    <location>
        <begin position="92"/>
        <end position="109"/>
    </location>
</feature>
<evidence type="ECO:0000256" key="4">
    <source>
        <dbReference type="ARBA" id="ARBA00023163"/>
    </source>
</evidence>
<organism evidence="8 9">
    <name type="scientific">Endocarpon pusillum</name>
    <dbReference type="NCBI Taxonomy" id="364733"/>
    <lineage>
        <taxon>Eukaryota</taxon>
        <taxon>Fungi</taxon>
        <taxon>Dikarya</taxon>
        <taxon>Ascomycota</taxon>
        <taxon>Pezizomycotina</taxon>
        <taxon>Eurotiomycetes</taxon>
        <taxon>Chaetothyriomycetidae</taxon>
        <taxon>Verrucariales</taxon>
        <taxon>Verrucariaceae</taxon>
        <taxon>Endocarpon</taxon>
    </lineage>
</organism>
<keyword evidence="1" id="KW-0479">Metal-binding</keyword>
<sequence length="871" mass="97048">MLLTAPSAILTSPFTAGMTLLYRIPCGRCMAKRISCRPRGDRRFSDGQTELSLADIEKIAAATAGKSAIQTPNLSRRPRIGTLCPSRRETPQHSPQSNLQMNGTISNPMNIPWPIAQPPSPSSKDPENDMGNSSPISSCWRFNSPLEQNPTLTNIDPGIIHKKMPLLDHFLPMASDSMQTDIDLPSLDLSSFPDCSLHLGDSSFAGSFNDLHLGSSTPTLIPSMTMSSDTLPSLSRGSSADESSGSYRRAVEEHDHFAEVEESWPAFRCNPLRSAASCPPTSGIYLDRLFSLLQNQGAWSSWISRTHLVTPIPAGRVGVKSFDDVSRAKLTAVTQSFLYHAFDHRAQNMNGSHAAMSHSSSFMILPPARVLGCFLSAYVRQFETYNVCCSGSSLKPNWLLCQSDTNLSSLLVLLMLAYGAAADSTTEARYFSSGLIEVCRISWQNVVEHDFSLIRDPTALLSALLLTTLQAWSGDKTFMEVAMGKRDSYINMLRQAGFLEAQPIEAEGLRQHQTIDAAWEQWKLDENKSRLVYAWVALDQEMSLFYDTAPLASISELKTPLPSTTELWKARSATEWWNRYERQQGAASPSEPSLCKLFRTFVEGEWSHNAKLGPTELRLLLHPLQGIISHLRQFLRCFNDDNVHVKPSRMKTKSVTLARQEEIKELLRNWYQLACNSMESSPIMCANLINFHLISLNVLLDFPELERAARGNPCDDATLLLSCIRLIHPDEMEEILMHCGQVLKNIQAISMDFRPHWWPGAHYRVALIAWAVSMTQRQFQKGSHDQLGTEQDLVAIDALAPDHPSISRFLKRQSGVAAFSNADGSLVSLSSPRKVLAYFSTSLEDDSSMRFTNGTRNKLRQLAARWESVMG</sequence>
<accession>A0A8H7AJP6</accession>
<evidence type="ECO:0000256" key="6">
    <source>
        <dbReference type="SAM" id="MobiDB-lite"/>
    </source>
</evidence>
<feature type="region of interest" description="Disordered" evidence="6">
    <location>
        <begin position="76"/>
        <end position="142"/>
    </location>
</feature>
<feature type="domain" description="Xylanolytic transcriptional activator regulatory" evidence="7">
    <location>
        <begin position="404"/>
        <end position="583"/>
    </location>
</feature>
<evidence type="ECO:0000256" key="1">
    <source>
        <dbReference type="ARBA" id="ARBA00022723"/>
    </source>
</evidence>
<proteinExistence type="predicted"/>
<evidence type="ECO:0000259" key="7">
    <source>
        <dbReference type="Pfam" id="PF04082"/>
    </source>
</evidence>
<gene>
    <name evidence="8" type="ORF">GJ744_008267</name>
</gene>
<keyword evidence="4" id="KW-0804">Transcription</keyword>
<name>A0A8H7AJP6_9EURO</name>
<keyword evidence="9" id="KW-1185">Reference proteome</keyword>
<evidence type="ECO:0000313" key="9">
    <source>
        <dbReference type="Proteomes" id="UP000606974"/>
    </source>
</evidence>
<dbReference type="PANTHER" id="PTHR47660">
    <property type="entry name" value="TRANSCRIPTION FACTOR WITH C2H2 AND ZN(2)-CYS(6) DNA BINDING DOMAIN (EUROFUNG)-RELATED-RELATED"/>
    <property type="match status" value="1"/>
</dbReference>
<reference evidence="8" key="1">
    <citation type="submission" date="2020-02" db="EMBL/GenBank/DDBJ databases">
        <authorList>
            <person name="Palmer J.M."/>
        </authorList>
    </citation>
    <scope>NUCLEOTIDE SEQUENCE</scope>
    <source>
        <strain evidence="8">EPUS1.4</strain>
        <tissue evidence="8">Thallus</tissue>
    </source>
</reference>
<dbReference type="PANTHER" id="PTHR47660:SF2">
    <property type="entry name" value="TRANSCRIPTION FACTOR WITH C2H2 AND ZN(2)-CYS(6) DNA BINDING DOMAIN (EUROFUNG)"/>
    <property type="match status" value="1"/>
</dbReference>
<evidence type="ECO:0000313" key="8">
    <source>
        <dbReference type="EMBL" id="KAF7509207.1"/>
    </source>
</evidence>
<feature type="compositionally biased region" description="Polar residues" evidence="6">
    <location>
        <begin position="130"/>
        <end position="142"/>
    </location>
</feature>
<dbReference type="EMBL" id="JAACFV010000044">
    <property type="protein sequence ID" value="KAF7509207.1"/>
    <property type="molecule type" value="Genomic_DNA"/>
</dbReference>
<evidence type="ECO:0000256" key="5">
    <source>
        <dbReference type="ARBA" id="ARBA00023242"/>
    </source>
</evidence>
<keyword evidence="5" id="KW-0539">Nucleus</keyword>